<dbReference type="HOGENOM" id="CLU_031953_7_1_6"/>
<dbReference type="InterPro" id="IPR004439">
    <property type="entry name" value="Isocitrate_DH_NADP_dimer_prok"/>
</dbReference>
<dbReference type="PANTHER" id="PTHR43504:SF1">
    <property type="entry name" value="ISOCITRATE DEHYDROGENASE [NADP]"/>
    <property type="match status" value="1"/>
</dbReference>
<organism evidence="19 20">
    <name type="scientific">Psychrobacter cryohalolentis (strain ATCC BAA-1226 / DSM 17306 / VKM B-2378 / K5)</name>
    <dbReference type="NCBI Taxonomy" id="335284"/>
    <lineage>
        <taxon>Bacteria</taxon>
        <taxon>Pseudomonadati</taxon>
        <taxon>Pseudomonadota</taxon>
        <taxon>Gammaproteobacteria</taxon>
        <taxon>Moraxellales</taxon>
        <taxon>Moraxellaceae</taxon>
        <taxon>Psychrobacter</taxon>
    </lineage>
</organism>
<dbReference type="STRING" id="335284.Pcryo_0314"/>
<evidence type="ECO:0000256" key="4">
    <source>
        <dbReference type="ARBA" id="ARBA00022435"/>
    </source>
</evidence>
<feature type="binding site" evidence="14">
    <location>
        <position position="308"/>
    </location>
    <ligand>
        <name>Mg(2+)</name>
        <dbReference type="ChEBI" id="CHEBI:18420"/>
    </ligand>
</feature>
<evidence type="ECO:0000256" key="1">
    <source>
        <dbReference type="ARBA" id="ARBA00001936"/>
    </source>
</evidence>
<feature type="binding site" evidence="12">
    <location>
        <position position="130"/>
    </location>
    <ligand>
        <name>D-threo-isocitrate</name>
        <dbReference type="ChEBI" id="CHEBI:15562"/>
    </ligand>
</feature>
<dbReference type="PANTHER" id="PTHR43504">
    <property type="entry name" value="ISOCITRATE DEHYDROGENASE [NADP]"/>
    <property type="match status" value="1"/>
</dbReference>
<evidence type="ECO:0000256" key="12">
    <source>
        <dbReference type="PIRSR" id="PIRSR604439-1"/>
    </source>
</evidence>
<evidence type="ECO:0000313" key="19">
    <source>
        <dbReference type="EMBL" id="ABE74098.1"/>
    </source>
</evidence>
<dbReference type="GO" id="GO:0006099">
    <property type="term" value="P:tricarboxylic acid cycle"/>
    <property type="evidence" value="ECO:0007669"/>
    <property type="project" value="UniProtKB-UniRule"/>
</dbReference>
<accession>Q1QE05</accession>
<dbReference type="GO" id="GO:0051287">
    <property type="term" value="F:NAD binding"/>
    <property type="evidence" value="ECO:0007669"/>
    <property type="project" value="InterPro"/>
</dbReference>
<evidence type="ECO:0000256" key="14">
    <source>
        <dbReference type="PIRSR" id="PIRSR604439-3"/>
    </source>
</evidence>
<evidence type="ECO:0000256" key="7">
    <source>
        <dbReference type="ARBA" id="ARBA00022842"/>
    </source>
</evidence>
<keyword evidence="7 14" id="KW-0460">Magnesium</keyword>
<sequence length="419" mass="45849">MSYNKVIVPINGEKITVNADLSFNIPNHPIIPFIEGDGIGVDITPVMIEVIDAAVEKAYKGKKSIVWMETYCGEKASKIYDGEFMPEETLDVLCDYVISIKGPLTTPVGGGMRSLNVAMRQELDLYVCQRPVRWFEGVPSPVQHPELTDMIIFRENSEDIYAGIEWKAGSEDAKKVIKFLKEEMGVTQIRFSEDCGIGIKPVSKEGSQRLICKAIQHAIDNDLPNVTLVHKGNIMKFTEGAFKEWGYEVATECFGAQLLDGGPWMTITNPKTGHKIVIKDVIADAFLQQILMRPADYSVIATLNLNGDYISDALAAQVGGIGIAPGANKGVAIAVYEATHGTAPKYAGQNKVNPGSLILSAEMMLRDMGWTKAADLVIEGIQGAIKNKTVTYDFERLMPDATLLSTSEFGKAIIKHMNA</sequence>
<feature type="binding site" evidence="12">
    <location>
        <position position="120"/>
    </location>
    <ligand>
        <name>D-threo-isocitrate</name>
        <dbReference type="ChEBI" id="CHEBI:15562"/>
    </ligand>
</feature>
<comment type="cofactor">
    <cofactor evidence="14">
        <name>Mg(2+)</name>
        <dbReference type="ChEBI" id="CHEBI:18420"/>
    </cofactor>
    <cofactor evidence="14">
        <name>Mn(2+)</name>
        <dbReference type="ChEBI" id="CHEBI:29035"/>
    </cofactor>
    <text evidence="14">Binds 1 Mg(2+) or Mn(2+) ion per subunit.</text>
</comment>
<dbReference type="NCBIfam" id="TIGR00183">
    <property type="entry name" value="prok_nadp_idh"/>
    <property type="match status" value="1"/>
</dbReference>
<evidence type="ECO:0000256" key="17">
    <source>
        <dbReference type="RuleBase" id="RU004446"/>
    </source>
</evidence>
<feature type="binding site" evidence="13">
    <location>
        <position position="392"/>
    </location>
    <ligand>
        <name>NADP(+)</name>
        <dbReference type="ChEBI" id="CHEBI:58349"/>
    </ligand>
</feature>
<feature type="site" description="Critical for catalysis" evidence="15">
    <location>
        <position position="161"/>
    </location>
</feature>
<feature type="binding site" evidence="12">
    <location>
        <position position="154"/>
    </location>
    <ligand>
        <name>D-threo-isocitrate</name>
        <dbReference type="ChEBI" id="CHEBI:15562"/>
    </ligand>
</feature>
<keyword evidence="5 17" id="KW-0816">Tricarboxylic acid cycle</keyword>
<dbReference type="Proteomes" id="UP000002425">
    <property type="component" value="Chromosome"/>
</dbReference>
<feature type="modified residue" description="Phosphoserine" evidence="16">
    <location>
        <position position="114"/>
    </location>
</feature>
<evidence type="ECO:0000256" key="8">
    <source>
        <dbReference type="ARBA" id="ARBA00022857"/>
    </source>
</evidence>
<evidence type="ECO:0000256" key="10">
    <source>
        <dbReference type="ARBA" id="ARBA00023211"/>
    </source>
</evidence>
<evidence type="ECO:0000256" key="3">
    <source>
        <dbReference type="ARBA" id="ARBA00011738"/>
    </source>
</evidence>
<evidence type="ECO:0000256" key="6">
    <source>
        <dbReference type="ARBA" id="ARBA00022723"/>
    </source>
</evidence>
<dbReference type="AlphaFoldDB" id="Q1QE05"/>
<dbReference type="InterPro" id="IPR024084">
    <property type="entry name" value="IsoPropMal-DH-like_dom"/>
</dbReference>
<comment type="cofactor">
    <cofactor evidence="1">
        <name>Mn(2+)</name>
        <dbReference type="ChEBI" id="CHEBI:29035"/>
    </cofactor>
</comment>
<keyword evidence="10 14" id="KW-0464">Manganese</keyword>
<evidence type="ECO:0000256" key="9">
    <source>
        <dbReference type="ARBA" id="ARBA00023002"/>
    </source>
</evidence>
<dbReference type="eggNOG" id="COG0538">
    <property type="taxonomic scope" value="Bacteria"/>
</dbReference>
<dbReference type="EMBL" id="CP000323">
    <property type="protein sequence ID" value="ABE74098.1"/>
    <property type="molecule type" value="Genomic_DNA"/>
</dbReference>
<feature type="binding site" evidence="13">
    <location>
        <begin position="340"/>
        <end position="346"/>
    </location>
    <ligand>
        <name>NADP(+)</name>
        <dbReference type="ChEBI" id="CHEBI:58349"/>
    </ligand>
</feature>
<dbReference type="GO" id="GO:0000287">
    <property type="term" value="F:magnesium ion binding"/>
    <property type="evidence" value="ECO:0007669"/>
    <property type="project" value="InterPro"/>
</dbReference>
<evidence type="ECO:0000256" key="16">
    <source>
        <dbReference type="PIRSR" id="PIRSR604439-5"/>
    </source>
</evidence>
<dbReference type="SMART" id="SM01329">
    <property type="entry name" value="Iso_dh"/>
    <property type="match status" value="1"/>
</dbReference>
<feature type="modified residue" description="N6-succinyllysine" evidence="16">
    <location>
        <position position="243"/>
    </location>
</feature>
<feature type="site" description="Critical for catalysis" evidence="15">
    <location>
        <position position="231"/>
    </location>
</feature>
<evidence type="ECO:0000256" key="13">
    <source>
        <dbReference type="PIRSR" id="PIRSR604439-2"/>
    </source>
</evidence>
<evidence type="ECO:0000256" key="2">
    <source>
        <dbReference type="ARBA" id="ARBA00007769"/>
    </source>
</evidence>
<keyword evidence="6 17" id="KW-0479">Metal-binding</keyword>
<evidence type="ECO:0000313" key="20">
    <source>
        <dbReference type="Proteomes" id="UP000002425"/>
    </source>
</evidence>
<comment type="subunit">
    <text evidence="3">Homodimer.</text>
</comment>
<dbReference type="NCBIfam" id="NF005425">
    <property type="entry name" value="PRK07006.1"/>
    <property type="match status" value="1"/>
</dbReference>
<dbReference type="InterPro" id="IPR019818">
    <property type="entry name" value="IsoCit/isopropylmalate_DH_CS"/>
</dbReference>
<reference evidence="19" key="1">
    <citation type="submission" date="2006-03" db="EMBL/GenBank/DDBJ databases">
        <title>Complete sequence of chromosome of Psychrobacter cryohalolentis K5.</title>
        <authorList>
            <consortium name="US DOE Joint Genome Institute"/>
            <person name="Copeland A."/>
            <person name="Lucas S."/>
            <person name="Lapidus A."/>
            <person name="Barry K."/>
            <person name="Detter J.C."/>
            <person name="Glavina del Rio T."/>
            <person name="Hammon N."/>
            <person name="Israni S."/>
            <person name="Dalin E."/>
            <person name="Tice H."/>
            <person name="Pitluck S."/>
            <person name="Brettin T."/>
            <person name="Bruce D."/>
            <person name="Han C."/>
            <person name="Tapia R."/>
            <person name="Sims D.R."/>
            <person name="Gilna P."/>
            <person name="Schmutz J."/>
            <person name="Larimer F."/>
            <person name="Land M."/>
            <person name="Hauser L."/>
            <person name="Kyrpides N."/>
            <person name="Kim E."/>
            <person name="Richardson P."/>
        </authorList>
    </citation>
    <scope>NUCLEOTIDE SEQUENCE</scope>
    <source>
        <strain evidence="19">K5</strain>
    </source>
</reference>
<feature type="modified residue" description="N6-succinyllysine" evidence="16">
    <location>
        <position position="101"/>
    </location>
</feature>
<dbReference type="Gene3D" id="3.40.718.10">
    <property type="entry name" value="Isopropylmalate Dehydrogenase"/>
    <property type="match status" value="1"/>
</dbReference>
<keyword evidence="8 13" id="KW-0521">NADP</keyword>
<comment type="catalytic activity">
    <reaction evidence="11">
        <text>D-threo-isocitrate + NADP(+) = 2-oxoglutarate + CO2 + NADPH</text>
        <dbReference type="Rhea" id="RHEA:19629"/>
        <dbReference type="ChEBI" id="CHEBI:15562"/>
        <dbReference type="ChEBI" id="CHEBI:16526"/>
        <dbReference type="ChEBI" id="CHEBI:16810"/>
        <dbReference type="ChEBI" id="CHEBI:57783"/>
        <dbReference type="ChEBI" id="CHEBI:58349"/>
        <dbReference type="EC" id="1.1.1.42"/>
    </reaction>
</comment>
<feature type="binding site" evidence="13">
    <location>
        <position position="396"/>
    </location>
    <ligand>
        <name>NADP(+)</name>
        <dbReference type="ChEBI" id="CHEBI:58349"/>
    </ligand>
</feature>
<dbReference type="EC" id="1.1.1.42" evidence="17"/>
<evidence type="ECO:0000259" key="18">
    <source>
        <dbReference type="SMART" id="SM01329"/>
    </source>
</evidence>
<feature type="binding site" evidence="12">
    <location>
        <position position="116"/>
    </location>
    <ligand>
        <name>D-threo-isocitrate</name>
        <dbReference type="ChEBI" id="CHEBI:15562"/>
    </ligand>
</feature>
<gene>
    <name evidence="19" type="ordered locus">Pcryo_0314</name>
</gene>
<dbReference type="Pfam" id="PF00180">
    <property type="entry name" value="Iso_dh"/>
    <property type="match status" value="1"/>
</dbReference>
<evidence type="ECO:0000256" key="11">
    <source>
        <dbReference type="ARBA" id="ARBA00023554"/>
    </source>
</evidence>
<evidence type="ECO:0000256" key="15">
    <source>
        <dbReference type="PIRSR" id="PIRSR604439-4"/>
    </source>
</evidence>
<dbReference type="KEGG" id="pcr:Pcryo_0314"/>
<comment type="similarity">
    <text evidence="2">Belongs to the isocitrate and isopropylmalate dehydrogenases family.</text>
</comment>
<keyword evidence="4 17" id="KW-0329">Glyoxylate bypass</keyword>
<evidence type="ECO:0000256" key="5">
    <source>
        <dbReference type="ARBA" id="ARBA00022532"/>
    </source>
</evidence>
<feature type="binding site" evidence="12">
    <location>
        <position position="114"/>
    </location>
    <ligand>
        <name>D-threo-isocitrate</name>
        <dbReference type="ChEBI" id="CHEBI:15562"/>
    </ligand>
</feature>
<name>Q1QE05_PSYCK</name>
<feature type="domain" description="Isopropylmalate dehydrogenase-like" evidence="18">
    <location>
        <begin position="30"/>
        <end position="413"/>
    </location>
</feature>
<dbReference type="RefSeq" id="WP_011512684.1">
    <property type="nucleotide sequence ID" value="NC_007969.1"/>
</dbReference>
<feature type="binding site" evidence="13">
    <location>
        <position position="105"/>
    </location>
    <ligand>
        <name>NADP(+)</name>
        <dbReference type="ChEBI" id="CHEBI:58349"/>
    </ligand>
</feature>
<dbReference type="PROSITE" id="PS00470">
    <property type="entry name" value="IDH_IMDH"/>
    <property type="match status" value="1"/>
</dbReference>
<dbReference type="SUPFAM" id="SSF53659">
    <property type="entry name" value="Isocitrate/Isopropylmalate dehydrogenase-like"/>
    <property type="match status" value="1"/>
</dbReference>
<dbReference type="GO" id="GO:0006097">
    <property type="term" value="P:glyoxylate cycle"/>
    <property type="evidence" value="ECO:0007669"/>
    <property type="project" value="UniProtKB-KW"/>
</dbReference>
<feature type="binding site" evidence="13">
    <location>
        <position position="353"/>
    </location>
    <ligand>
        <name>NADP(+)</name>
        <dbReference type="ChEBI" id="CHEBI:58349"/>
    </ligand>
</feature>
<protein>
    <recommendedName>
        <fullName evidence="17">Isocitrate dehydrogenase [NADP]</fullName>
        <ecNumber evidence="17">1.1.1.42</ecNumber>
    </recommendedName>
</protein>
<dbReference type="GO" id="GO:0004450">
    <property type="term" value="F:isocitrate dehydrogenase (NADP+) activity"/>
    <property type="evidence" value="ECO:0007669"/>
    <property type="project" value="UniProtKB-UniRule"/>
</dbReference>
<keyword evidence="20" id="KW-1185">Reference proteome</keyword>
<keyword evidence="9 19" id="KW-0560">Oxidoreductase</keyword>
<proteinExistence type="inferred from homology"/>